<evidence type="ECO:0000313" key="3">
    <source>
        <dbReference type="Proteomes" id="UP000248918"/>
    </source>
</evidence>
<feature type="chain" id="PRO_5016364949" evidence="1">
    <location>
        <begin position="24"/>
        <end position="130"/>
    </location>
</feature>
<dbReference type="EMBL" id="QLTK01000008">
    <property type="protein sequence ID" value="RAS32063.1"/>
    <property type="molecule type" value="Genomic_DNA"/>
</dbReference>
<name>A0A329CB84_9BURK</name>
<proteinExistence type="predicted"/>
<gene>
    <name evidence="2" type="ORF">BX591_108171</name>
</gene>
<evidence type="ECO:0000256" key="1">
    <source>
        <dbReference type="SAM" id="SignalP"/>
    </source>
</evidence>
<sequence>MRKILVVVSITASAVLAGCAVSAGNVALKDQSQTTVGNSIVEGKTTKADVQAAFGSATKVSFTDAGLEICNYEFDHATPQAINYVPVLNLLAHGANVEKKTLTVLFDEKGIVKKYTFAESSNVVRGGVAQ</sequence>
<keyword evidence="1" id="KW-0732">Signal</keyword>
<protein>
    <submittedName>
        <fullName evidence="2">Beta-barrel assembly machine subunit BamE</fullName>
    </submittedName>
</protein>
<evidence type="ECO:0000313" key="2">
    <source>
        <dbReference type="EMBL" id="RAS32063.1"/>
    </source>
</evidence>
<dbReference type="Proteomes" id="UP000248918">
    <property type="component" value="Unassembled WGS sequence"/>
</dbReference>
<feature type="signal peptide" evidence="1">
    <location>
        <begin position="1"/>
        <end position="23"/>
    </location>
</feature>
<reference evidence="2 3" key="1">
    <citation type="submission" date="2018-06" db="EMBL/GenBank/DDBJ databases">
        <title>Genomic Encyclopedia of Type Strains, Phase III (KMG-III): the genomes of soil and plant-associated and newly described type strains.</title>
        <authorList>
            <person name="Whitman W."/>
        </authorList>
    </citation>
    <scope>NUCLEOTIDE SEQUENCE [LARGE SCALE GENOMIC DNA]</scope>
    <source>
        <strain evidence="2 3">LMG 23644</strain>
    </source>
</reference>
<dbReference type="OrthoDB" id="7225452at2"/>
<dbReference type="AlphaFoldDB" id="A0A329CB84"/>
<dbReference type="RefSeq" id="WP_111932309.1">
    <property type="nucleotide sequence ID" value="NZ_CADFFP010000009.1"/>
</dbReference>
<comment type="caution">
    <text evidence="2">The sequence shown here is derived from an EMBL/GenBank/DDBJ whole genome shotgun (WGS) entry which is preliminary data.</text>
</comment>
<dbReference type="PROSITE" id="PS51257">
    <property type="entry name" value="PROKAR_LIPOPROTEIN"/>
    <property type="match status" value="1"/>
</dbReference>
<accession>A0A329CB84</accession>
<organism evidence="2 3">
    <name type="scientific">Paraburkholderia bryophila</name>
    <dbReference type="NCBI Taxonomy" id="420952"/>
    <lineage>
        <taxon>Bacteria</taxon>
        <taxon>Pseudomonadati</taxon>
        <taxon>Pseudomonadota</taxon>
        <taxon>Betaproteobacteria</taxon>
        <taxon>Burkholderiales</taxon>
        <taxon>Burkholderiaceae</taxon>
        <taxon>Paraburkholderia</taxon>
    </lineage>
</organism>